<keyword evidence="2" id="KW-1185">Reference proteome</keyword>
<name>A0ABN7AJ97_9HEMI</name>
<sequence>MNRRWPIEQFNGRPRRNFIARLCVSAEDVFGVPQKRLRLPAFIFFFFCRETETRRLGVGAIRCGDAALFHKVNSMHTLQMK</sequence>
<gene>
    <name evidence="1" type="ORF">NTJ_04252</name>
</gene>
<organism evidence="1 2">
    <name type="scientific">Nesidiocoris tenuis</name>
    <dbReference type="NCBI Taxonomy" id="355587"/>
    <lineage>
        <taxon>Eukaryota</taxon>
        <taxon>Metazoa</taxon>
        <taxon>Ecdysozoa</taxon>
        <taxon>Arthropoda</taxon>
        <taxon>Hexapoda</taxon>
        <taxon>Insecta</taxon>
        <taxon>Pterygota</taxon>
        <taxon>Neoptera</taxon>
        <taxon>Paraneoptera</taxon>
        <taxon>Hemiptera</taxon>
        <taxon>Heteroptera</taxon>
        <taxon>Panheteroptera</taxon>
        <taxon>Cimicomorpha</taxon>
        <taxon>Miridae</taxon>
        <taxon>Dicyphina</taxon>
        <taxon>Nesidiocoris</taxon>
    </lineage>
</organism>
<dbReference type="Proteomes" id="UP001307889">
    <property type="component" value="Chromosome 2"/>
</dbReference>
<evidence type="ECO:0000313" key="2">
    <source>
        <dbReference type="Proteomes" id="UP001307889"/>
    </source>
</evidence>
<evidence type="ECO:0000313" key="1">
    <source>
        <dbReference type="EMBL" id="BES91444.1"/>
    </source>
</evidence>
<proteinExistence type="predicted"/>
<protein>
    <submittedName>
        <fullName evidence="1">Uncharacterized protein</fullName>
    </submittedName>
</protein>
<dbReference type="EMBL" id="AP028910">
    <property type="protein sequence ID" value="BES91444.1"/>
    <property type="molecule type" value="Genomic_DNA"/>
</dbReference>
<accession>A0ABN7AJ97</accession>
<reference evidence="1 2" key="1">
    <citation type="submission" date="2023-09" db="EMBL/GenBank/DDBJ databases">
        <title>Nesidiocoris tenuis whole genome shotgun sequence.</title>
        <authorList>
            <person name="Shibata T."/>
            <person name="Shimoda M."/>
            <person name="Kobayashi T."/>
            <person name="Uehara T."/>
        </authorList>
    </citation>
    <scope>NUCLEOTIDE SEQUENCE [LARGE SCALE GENOMIC DNA]</scope>
    <source>
        <strain evidence="1 2">Japan</strain>
    </source>
</reference>